<sequence>MLVARRRAFATKSLTFLGNSLTDVKVEARANRDYFLSPRIAFDAKPYTDPVKKAFMRELAHVWSEFLCPVCGRHMK</sequence>
<dbReference type="Proteomes" id="UP001295469">
    <property type="component" value="Chromosome C01"/>
</dbReference>
<dbReference type="AlphaFoldDB" id="A0A816RX40"/>
<reference evidence="1" key="1">
    <citation type="submission" date="2021-01" db="EMBL/GenBank/DDBJ databases">
        <authorList>
            <consortium name="Genoscope - CEA"/>
            <person name="William W."/>
        </authorList>
    </citation>
    <scope>NUCLEOTIDE SEQUENCE</scope>
</reference>
<gene>
    <name evidence="1" type="ORF">DARMORV10_C01P35020.1</name>
</gene>
<organism evidence="1">
    <name type="scientific">Brassica napus</name>
    <name type="common">Rape</name>
    <dbReference type="NCBI Taxonomy" id="3708"/>
    <lineage>
        <taxon>Eukaryota</taxon>
        <taxon>Viridiplantae</taxon>
        <taxon>Streptophyta</taxon>
        <taxon>Embryophyta</taxon>
        <taxon>Tracheophyta</taxon>
        <taxon>Spermatophyta</taxon>
        <taxon>Magnoliopsida</taxon>
        <taxon>eudicotyledons</taxon>
        <taxon>Gunneridae</taxon>
        <taxon>Pentapetalae</taxon>
        <taxon>rosids</taxon>
        <taxon>malvids</taxon>
        <taxon>Brassicales</taxon>
        <taxon>Brassicaceae</taxon>
        <taxon>Brassiceae</taxon>
        <taxon>Brassica</taxon>
    </lineage>
</organism>
<name>A0A816RX40_BRANA</name>
<accession>A0A816RX40</accession>
<dbReference type="EMBL" id="HG994365">
    <property type="protein sequence ID" value="CAF2075111.1"/>
    <property type="molecule type" value="Genomic_DNA"/>
</dbReference>
<proteinExistence type="predicted"/>
<evidence type="ECO:0000313" key="1">
    <source>
        <dbReference type="EMBL" id="CAF2075111.1"/>
    </source>
</evidence>
<protein>
    <submittedName>
        <fullName evidence="1">(rape) hypothetical protein</fullName>
    </submittedName>
</protein>